<evidence type="ECO:0000256" key="3">
    <source>
        <dbReference type="ARBA" id="ARBA00023125"/>
    </source>
</evidence>
<dbReference type="STRING" id="930131.SAMN05216389_12627"/>
<dbReference type="Pfam" id="PF00589">
    <property type="entry name" value="Phage_integrase"/>
    <property type="match status" value="1"/>
</dbReference>
<dbReference type="Pfam" id="PF14659">
    <property type="entry name" value="Phage_int_SAM_3"/>
    <property type="match status" value="1"/>
</dbReference>
<keyword evidence="9" id="KW-1185">Reference proteome</keyword>
<dbReference type="InterPro" id="IPR044068">
    <property type="entry name" value="CB"/>
</dbReference>
<dbReference type="EMBL" id="FOHE01000026">
    <property type="protein sequence ID" value="SET76819.1"/>
    <property type="molecule type" value="Genomic_DNA"/>
</dbReference>
<dbReference type="PANTHER" id="PTHR30349">
    <property type="entry name" value="PHAGE INTEGRASE-RELATED"/>
    <property type="match status" value="1"/>
</dbReference>
<keyword evidence="3 5" id="KW-0238">DNA-binding</keyword>
<evidence type="ECO:0000259" key="7">
    <source>
        <dbReference type="PROSITE" id="PS51900"/>
    </source>
</evidence>
<dbReference type="InterPro" id="IPR002104">
    <property type="entry name" value="Integrase_catalytic"/>
</dbReference>
<feature type="domain" description="Tyr recombinase" evidence="6">
    <location>
        <begin position="178"/>
        <end position="388"/>
    </location>
</feature>
<feature type="domain" description="Core-binding (CB)" evidence="7">
    <location>
        <begin position="66"/>
        <end position="148"/>
    </location>
</feature>
<dbReference type="GO" id="GO:0003677">
    <property type="term" value="F:DNA binding"/>
    <property type="evidence" value="ECO:0007669"/>
    <property type="project" value="UniProtKB-UniRule"/>
</dbReference>
<keyword evidence="4" id="KW-0233">DNA recombination</keyword>
<dbReference type="PROSITE" id="PS51898">
    <property type="entry name" value="TYR_RECOMBINASE"/>
    <property type="match status" value="1"/>
</dbReference>
<sequence length="400" mass="46968">MASFQKYKTKNGEKWLFKMRTVYDPKTGKKRETTRRGFNSKGEAEIAARQLANDIDMGKGFNNNPITFSEFAIKWLDIYEKERGVKPGTIRIRNHEINNLNIYFENIRMVDITWQMYQEALHKLEKKFAHQTIDGIHRTGRMIFKKAMQLEVIKKDPTEYAYLSKKRQTVEDIENKKDLPKYMEKEELATFLKTAYKQGLHLDYPIFLTLAYTGLRIGELCALKSSDLQKKGDIHLLSITKTYYNPNNNVKNFEIVTPKTQSSIRKIDLDERVVQALESLTETNNQLKEDYQSQYYDRGYLFVNTTNYPGYPIYPKIIEQRMKRLLKLSKLNETLSPHSLRHTHTSLLAESGVSIERIMERLGHSDDKTTKNVYLHTTEEIRKRDSEKFGSLMKNVLDFD</sequence>
<dbReference type="GO" id="GO:0006310">
    <property type="term" value="P:DNA recombination"/>
    <property type="evidence" value="ECO:0007669"/>
    <property type="project" value="UniProtKB-KW"/>
</dbReference>
<dbReference type="InterPro" id="IPR050090">
    <property type="entry name" value="Tyrosine_recombinase_XerCD"/>
</dbReference>
<dbReference type="InterPro" id="IPR028259">
    <property type="entry name" value="AP2-like_int_N"/>
</dbReference>
<dbReference type="CDD" id="cd01189">
    <property type="entry name" value="INT_ICEBs1_C_like"/>
    <property type="match status" value="1"/>
</dbReference>
<dbReference type="RefSeq" id="WP_170840848.1">
    <property type="nucleotide sequence ID" value="NZ_FOHE01000026.1"/>
</dbReference>
<organism evidence="8 9">
    <name type="scientific">Oceanobacillus limi</name>
    <dbReference type="NCBI Taxonomy" id="930131"/>
    <lineage>
        <taxon>Bacteria</taxon>
        <taxon>Bacillati</taxon>
        <taxon>Bacillota</taxon>
        <taxon>Bacilli</taxon>
        <taxon>Bacillales</taxon>
        <taxon>Bacillaceae</taxon>
        <taxon>Oceanobacillus</taxon>
    </lineage>
</organism>
<protein>
    <submittedName>
        <fullName evidence="8">Site-specific recombinase XerD</fullName>
    </submittedName>
</protein>
<keyword evidence="2" id="KW-0229">DNA integration</keyword>
<evidence type="ECO:0000313" key="8">
    <source>
        <dbReference type="EMBL" id="SET76819.1"/>
    </source>
</evidence>
<dbReference type="AlphaFoldDB" id="A0A1I0H202"/>
<evidence type="ECO:0000256" key="1">
    <source>
        <dbReference type="ARBA" id="ARBA00008857"/>
    </source>
</evidence>
<reference evidence="8 9" key="1">
    <citation type="submission" date="2016-10" db="EMBL/GenBank/DDBJ databases">
        <authorList>
            <person name="de Groot N.N."/>
        </authorList>
    </citation>
    <scope>NUCLEOTIDE SEQUENCE [LARGE SCALE GENOMIC DNA]</scope>
    <source>
        <strain evidence="8 9">IBRC-M 10780</strain>
    </source>
</reference>
<dbReference type="Gene3D" id="1.10.443.10">
    <property type="entry name" value="Intergrase catalytic core"/>
    <property type="match status" value="1"/>
</dbReference>
<dbReference type="Proteomes" id="UP000198618">
    <property type="component" value="Unassembled WGS sequence"/>
</dbReference>
<dbReference type="PANTHER" id="PTHR30349:SF64">
    <property type="entry name" value="PROPHAGE INTEGRASE INTD-RELATED"/>
    <property type="match status" value="1"/>
</dbReference>
<dbReference type="Gene3D" id="1.10.150.130">
    <property type="match status" value="1"/>
</dbReference>
<evidence type="ECO:0000256" key="4">
    <source>
        <dbReference type="ARBA" id="ARBA00023172"/>
    </source>
</evidence>
<evidence type="ECO:0000256" key="5">
    <source>
        <dbReference type="PROSITE-ProRule" id="PRU01248"/>
    </source>
</evidence>
<dbReference type="InterPro" id="IPR011010">
    <property type="entry name" value="DNA_brk_join_enz"/>
</dbReference>
<evidence type="ECO:0000256" key="2">
    <source>
        <dbReference type="ARBA" id="ARBA00022908"/>
    </source>
</evidence>
<dbReference type="InterPro" id="IPR010998">
    <property type="entry name" value="Integrase_recombinase_N"/>
</dbReference>
<dbReference type="InterPro" id="IPR004107">
    <property type="entry name" value="Integrase_SAM-like_N"/>
</dbReference>
<dbReference type="PROSITE" id="PS51900">
    <property type="entry name" value="CB"/>
    <property type="match status" value="1"/>
</dbReference>
<name>A0A1I0H202_9BACI</name>
<gene>
    <name evidence="8" type="ORF">SAMN05216389_12627</name>
</gene>
<dbReference type="Pfam" id="PF14657">
    <property type="entry name" value="Arm-DNA-bind_4"/>
    <property type="match status" value="1"/>
</dbReference>
<evidence type="ECO:0000259" key="6">
    <source>
        <dbReference type="PROSITE" id="PS51898"/>
    </source>
</evidence>
<dbReference type="InterPro" id="IPR013762">
    <property type="entry name" value="Integrase-like_cat_sf"/>
</dbReference>
<dbReference type="GO" id="GO:0015074">
    <property type="term" value="P:DNA integration"/>
    <property type="evidence" value="ECO:0007669"/>
    <property type="project" value="UniProtKB-KW"/>
</dbReference>
<dbReference type="SUPFAM" id="SSF56349">
    <property type="entry name" value="DNA breaking-rejoining enzymes"/>
    <property type="match status" value="1"/>
</dbReference>
<proteinExistence type="inferred from homology"/>
<evidence type="ECO:0000313" key="9">
    <source>
        <dbReference type="Proteomes" id="UP000198618"/>
    </source>
</evidence>
<accession>A0A1I0H202</accession>
<comment type="similarity">
    <text evidence="1">Belongs to the 'phage' integrase family.</text>
</comment>